<comment type="similarity">
    <text evidence="1">Belongs to the low molecular weight phosphotyrosine protein phosphatase family.</text>
</comment>
<dbReference type="Proteomes" id="UP000509383">
    <property type="component" value="Chromosome"/>
</dbReference>
<evidence type="ECO:0000256" key="2">
    <source>
        <dbReference type="ARBA" id="ARBA00013064"/>
    </source>
</evidence>
<gene>
    <name evidence="7" type="primary">ptpA</name>
    <name evidence="7" type="ORF">TUM18999_18410</name>
    <name evidence="8" type="ORF">TUM20286_14460</name>
</gene>
<evidence type="ECO:0000313" key="9">
    <source>
        <dbReference type="Proteomes" id="UP000509383"/>
    </source>
</evidence>
<keyword evidence="4" id="KW-0904">Protein phosphatase</keyword>
<evidence type="ECO:0000313" key="8">
    <source>
        <dbReference type="EMBL" id="GJN51694.1"/>
    </source>
</evidence>
<evidence type="ECO:0000259" key="6">
    <source>
        <dbReference type="SMART" id="SM00226"/>
    </source>
</evidence>
<evidence type="ECO:0000256" key="4">
    <source>
        <dbReference type="ARBA" id="ARBA00022912"/>
    </source>
</evidence>
<dbReference type="FunFam" id="3.40.50.2300:FF:000113">
    <property type="entry name" value="Low molecular weight protein-tyrosine-phosphatase"/>
    <property type="match status" value="1"/>
</dbReference>
<feature type="active site" description="Nucleophile" evidence="5">
    <location>
        <position position="7"/>
    </location>
</feature>
<dbReference type="GO" id="GO:0004725">
    <property type="term" value="F:protein tyrosine phosphatase activity"/>
    <property type="evidence" value="ECO:0007669"/>
    <property type="project" value="UniProtKB-EC"/>
</dbReference>
<dbReference type="InterPro" id="IPR036196">
    <property type="entry name" value="Ptyr_pPase_sf"/>
</dbReference>
<keyword evidence="3" id="KW-0378">Hydrolase</keyword>
<keyword evidence="10" id="KW-1185">Reference proteome</keyword>
<dbReference type="Pfam" id="PF01451">
    <property type="entry name" value="LMWPc"/>
    <property type="match status" value="1"/>
</dbReference>
<dbReference type="Gene3D" id="3.40.50.2300">
    <property type="match status" value="1"/>
</dbReference>
<evidence type="ECO:0000256" key="3">
    <source>
        <dbReference type="ARBA" id="ARBA00022801"/>
    </source>
</evidence>
<dbReference type="Proteomes" id="UP001054892">
    <property type="component" value="Unassembled WGS sequence"/>
</dbReference>
<feature type="active site" description="Proton donor" evidence="5">
    <location>
        <position position="121"/>
    </location>
</feature>
<dbReference type="EMBL" id="AP023189">
    <property type="protein sequence ID" value="BCG23650.1"/>
    <property type="molecule type" value="Genomic_DNA"/>
</dbReference>
<dbReference type="InterPro" id="IPR050438">
    <property type="entry name" value="LMW_PTPase"/>
</dbReference>
<dbReference type="EC" id="3.1.3.48" evidence="2"/>
<dbReference type="PANTHER" id="PTHR11717:SF7">
    <property type="entry name" value="LOW MOLECULAR WEIGHT PHOSPHOTYROSINE PROTEIN PHOSPHATASE"/>
    <property type="match status" value="1"/>
</dbReference>
<dbReference type="AlphaFoldDB" id="A0A6J4E1X0"/>
<organism evidence="7 9">
    <name type="scientific">Pseudomonas tohonis</name>
    <dbReference type="NCBI Taxonomy" id="2725477"/>
    <lineage>
        <taxon>Bacteria</taxon>
        <taxon>Pseudomonadati</taxon>
        <taxon>Pseudomonadota</taxon>
        <taxon>Gammaproteobacteria</taxon>
        <taxon>Pseudomonadales</taxon>
        <taxon>Pseudomonadaceae</taxon>
        <taxon>Pseudomonas</taxon>
    </lineage>
</organism>
<evidence type="ECO:0000313" key="7">
    <source>
        <dbReference type="EMBL" id="BCG23650.1"/>
    </source>
</evidence>
<protein>
    <recommendedName>
        <fullName evidence="2">protein-tyrosine-phosphatase</fullName>
        <ecNumber evidence="2">3.1.3.48</ecNumber>
    </recommendedName>
</protein>
<evidence type="ECO:0000256" key="5">
    <source>
        <dbReference type="PIRSR" id="PIRSR617867-1"/>
    </source>
</evidence>
<feature type="domain" description="Phosphotyrosine protein phosphatase I" evidence="6">
    <location>
        <begin position="1"/>
        <end position="147"/>
    </location>
</feature>
<dbReference type="InterPro" id="IPR023485">
    <property type="entry name" value="Ptyr_pPase"/>
</dbReference>
<dbReference type="InterPro" id="IPR017867">
    <property type="entry name" value="Tyr_phospatase_low_mol_wt"/>
</dbReference>
<accession>A0A6J4E1X0</accession>
<proteinExistence type="inferred from homology"/>
<dbReference type="PANTHER" id="PTHR11717">
    <property type="entry name" value="LOW MOLECULAR WEIGHT PROTEIN TYROSINE PHOSPHATASE"/>
    <property type="match status" value="1"/>
</dbReference>
<dbReference type="KEGG" id="ptw:TUM18999_18410"/>
<feature type="active site" description="Nucleophile" evidence="5">
    <location>
        <position position="13"/>
    </location>
</feature>
<name>A0A6J4E1X0_9PSED</name>
<dbReference type="SUPFAM" id="SSF52788">
    <property type="entry name" value="Phosphotyrosine protein phosphatases I"/>
    <property type="match status" value="1"/>
</dbReference>
<evidence type="ECO:0000313" key="10">
    <source>
        <dbReference type="Proteomes" id="UP001054892"/>
    </source>
</evidence>
<dbReference type="EMBL" id="BQKM01000002">
    <property type="protein sequence ID" value="GJN51694.1"/>
    <property type="molecule type" value="Genomic_DNA"/>
</dbReference>
<evidence type="ECO:0000256" key="1">
    <source>
        <dbReference type="ARBA" id="ARBA00011063"/>
    </source>
</evidence>
<dbReference type="CDD" id="cd16343">
    <property type="entry name" value="LMWPTP"/>
    <property type="match status" value="1"/>
</dbReference>
<dbReference type="PRINTS" id="PR00719">
    <property type="entry name" value="LMWPTPASE"/>
</dbReference>
<reference evidence="7 9" key="1">
    <citation type="submission" date="2020-05" db="EMBL/GenBank/DDBJ databases">
        <title>Characterization of novel class B3 metallo-beta-lactamase from novel Pseudomonas species.</title>
        <authorList>
            <person name="Yamada K."/>
            <person name="Aoki K."/>
            <person name="Ishii Y."/>
        </authorList>
    </citation>
    <scope>NUCLEOTIDE SEQUENCE [LARGE SCALE GENOMIC DNA]</scope>
    <source>
        <strain evidence="7 9">TUM18999</strain>
        <strain evidence="8 10">TUM20286</strain>
    </source>
</reference>
<dbReference type="SMART" id="SM00226">
    <property type="entry name" value="LMWPc"/>
    <property type="match status" value="1"/>
</dbReference>
<dbReference type="RefSeq" id="WP_173173805.1">
    <property type="nucleotide sequence ID" value="NZ_AP023189.1"/>
</dbReference>
<sequence length="152" mass="17056">MKVLFVCLGNICRSPTAEGVLRHKLREAGLDERVEVDSAGTGDWHVGKAPDMRTRQAAQRRGYDLSLLRARQVSVDDFARFDLVLAMDHSNLRDLKGLRRGGSEPDLFLRRYGLVPEEVPDPYYGGEEGFEEVLDLIEQACDGLVAEIRGRL</sequence>